<feature type="domain" description="Fido" evidence="4">
    <location>
        <begin position="121"/>
        <end position="280"/>
    </location>
</feature>
<dbReference type="EMBL" id="LNZG01000034">
    <property type="protein sequence ID" value="ODA89799.1"/>
    <property type="molecule type" value="Genomic_DNA"/>
</dbReference>
<dbReference type="AlphaFoldDB" id="A0A1E2SJ68"/>
<dbReference type="SUPFAM" id="SSF140931">
    <property type="entry name" value="Fic-like"/>
    <property type="match status" value="1"/>
</dbReference>
<sequence length="398" mass="44882">MRHGPAKYEETHPCLTFQFSPQVNFLWAKLGEAFSKNQHLAGIPLQPELATRLASIILRKGALGTVAIEGNTLTEDEVEKILQDGLKLPPSQEYLEQEIRNVAGALEVIDESGRAGDQFQVTPEWLQAQNAKLLNELETEEHVVPGEYTTTGLVVGSVYRAAPAEDVPYLIDRMCIWLNDAFVIPSQNPNLTDEMRFFNAFFGAVLGHLYLAWIHPFGDGNGRTARLLEVAILAHSGVVPWVASNLLSDHYNRTRSRYYQRLASTSREGKVEEFVTYAAEGLVDLLREQIGEVRESQMRVAWINYVHDRLRYESPGKTKDRRRNLVLALPVDSPITKREMRRLTPELAEAYAGHEDRMIARDLHALQKLGLVDEFAGGKQYRARAYIMYAFVPIPPGA</sequence>
<evidence type="ECO:0000259" key="4">
    <source>
        <dbReference type="PROSITE" id="PS51459"/>
    </source>
</evidence>
<evidence type="ECO:0000256" key="2">
    <source>
        <dbReference type="PIRSR" id="PIRSR640198-2"/>
    </source>
</evidence>
<feature type="binding site" evidence="2">
    <location>
        <begin position="219"/>
        <end position="226"/>
    </location>
    <ligand>
        <name>ATP</name>
        <dbReference type="ChEBI" id="CHEBI:30616"/>
    </ligand>
</feature>
<dbReference type="InterPro" id="IPR040198">
    <property type="entry name" value="Fido_containing"/>
</dbReference>
<dbReference type="PROSITE" id="PS51459">
    <property type="entry name" value="FIDO"/>
    <property type="match status" value="1"/>
</dbReference>
<reference evidence="5 6" key="1">
    <citation type="submission" date="2015-11" db="EMBL/GenBank/DDBJ databases">
        <authorList>
            <person name="Zhang Y."/>
            <person name="Guo Z."/>
        </authorList>
    </citation>
    <scope>NUCLEOTIDE SEQUENCE [LARGE SCALE GENOMIC DNA]</scope>
    <source>
        <strain evidence="6">gdw1</strain>
    </source>
</reference>
<proteinExistence type="predicted"/>
<dbReference type="GO" id="GO:0005524">
    <property type="term" value="F:ATP binding"/>
    <property type="evidence" value="ECO:0007669"/>
    <property type="project" value="UniProtKB-KW"/>
</dbReference>
<name>A0A1E2SJ68_LEIXY</name>
<feature type="site" description="Important for autoinhibition of adenylyltransferase activity" evidence="3">
    <location>
        <position position="69"/>
    </location>
</feature>
<dbReference type="InterPro" id="IPR036597">
    <property type="entry name" value="Fido-like_dom_sf"/>
</dbReference>
<keyword evidence="2" id="KW-0547">Nucleotide-binding</keyword>
<keyword evidence="2" id="KW-0067">ATP-binding</keyword>
<gene>
    <name evidence="5" type="ORF">ATY41_03895</name>
</gene>
<dbReference type="RefSeq" id="WP_011185373.1">
    <property type="nucleotide sequence ID" value="NZ_LNZG01000034.1"/>
</dbReference>
<dbReference type="Gene3D" id="1.10.3290.10">
    <property type="entry name" value="Fido-like domain"/>
    <property type="match status" value="1"/>
</dbReference>
<accession>A0A1E2SJ68</accession>
<comment type="caution">
    <text evidence="5">The sequence shown here is derived from an EMBL/GenBank/DDBJ whole genome shotgun (WGS) entry which is preliminary data.</text>
</comment>
<evidence type="ECO:0000256" key="3">
    <source>
        <dbReference type="PIRSR" id="PIRSR640198-3"/>
    </source>
</evidence>
<feature type="binding site" evidence="2">
    <location>
        <begin position="258"/>
        <end position="259"/>
    </location>
    <ligand>
        <name>ATP</name>
        <dbReference type="ChEBI" id="CHEBI:30616"/>
    </ligand>
</feature>
<dbReference type="Pfam" id="PF02661">
    <property type="entry name" value="Fic"/>
    <property type="match status" value="1"/>
</dbReference>
<dbReference type="PANTHER" id="PTHR13504">
    <property type="entry name" value="FIDO DOMAIN-CONTAINING PROTEIN DDB_G0283145"/>
    <property type="match status" value="1"/>
</dbReference>
<dbReference type="PANTHER" id="PTHR13504:SF38">
    <property type="entry name" value="FIDO DOMAIN-CONTAINING PROTEIN"/>
    <property type="match status" value="1"/>
</dbReference>
<evidence type="ECO:0000313" key="5">
    <source>
        <dbReference type="EMBL" id="ODA89799.1"/>
    </source>
</evidence>
<evidence type="ECO:0000256" key="1">
    <source>
        <dbReference type="PIRSR" id="PIRSR640198-1"/>
    </source>
</evidence>
<feature type="active site" evidence="1">
    <location>
        <position position="215"/>
    </location>
</feature>
<dbReference type="OMA" id="KCAHIAG"/>
<dbReference type="InterPro" id="IPR003812">
    <property type="entry name" value="Fido"/>
</dbReference>
<dbReference type="OrthoDB" id="9813719at2"/>
<protein>
    <submittedName>
        <fullName evidence="5">Cell filamentation protein Fic</fullName>
    </submittedName>
</protein>
<organism evidence="5 6">
    <name type="scientific">Leifsonia xyli subsp. xyli</name>
    <dbReference type="NCBI Taxonomy" id="59736"/>
    <lineage>
        <taxon>Bacteria</taxon>
        <taxon>Bacillati</taxon>
        <taxon>Actinomycetota</taxon>
        <taxon>Actinomycetes</taxon>
        <taxon>Micrococcales</taxon>
        <taxon>Microbacteriaceae</taxon>
        <taxon>Leifsonia</taxon>
    </lineage>
</organism>
<evidence type="ECO:0000313" key="6">
    <source>
        <dbReference type="Proteomes" id="UP000094426"/>
    </source>
</evidence>
<dbReference type="Proteomes" id="UP000094426">
    <property type="component" value="Unassembled WGS sequence"/>
</dbReference>